<evidence type="ECO:0000256" key="1">
    <source>
        <dbReference type="ARBA" id="ARBA00022729"/>
    </source>
</evidence>
<dbReference type="Pfam" id="PF13517">
    <property type="entry name" value="FG-GAP_3"/>
    <property type="match status" value="2"/>
</dbReference>
<sequence length="847" mass="89554">MEFRMTSSHRSWWTRASGSVFIGLLALLLVQPVPASAQLLQPTISTVGGGGEPASGNGDGGAATSARISEPVGIAVDAVGNLYVAERYSFTVRRISPSGVITTVAGNGTQPYNGDGIPATSAGMDVRGIALDAAGNLFIADGSNKRIRKVASSGVVSTVARSGLAFPSRVGLDRQGRIFVIDGARVLRVDAGGNAQPFAGNGDFGQGGDGGQALQAQLENPTGLAFDAQGNVYIVSGERVRKVDAGGIITTVVGGGHFRLDPVATSQRWLFPRGAGFDSRGNIYVVGWNNTVQIINASGISENAVGTLPLAFAIIASAPFGFSGDGGPARAAMLYEPEAIAIDQYDNLYIADARNNRIRKVTPVPTPRTPIGINAFAPYRTYSVGSYGRSIAVADVTGDGRDDALMLTSDWGPQAPEPANDNMLNLFVQQPDGTLSAPLKYPHGDNDFVKAVAGPATGDLNGDGRKDVVVGLMDGIRVFLGRADGLAAGVQYKGIPRAQPVHSLVVVDVNHDGNPDVVTLSGGRAEGGSYPDDLYGFLYYYGNGSGGFGSPQFIAMADQHSWGRLQAHDVDGDGLQDLMGQWADTYQTVDGMWHYRAGIAWKRHLPGGGFAATRFASIEDAYSFSATFAVGDFTADGRKDVVMARSANAPTAAYALLAQDASGDFKEVRRWQSYDIPQEVRAADMNQDGYQDLLVIHSGWHAIGYHPGSWKGLDVEVKYYVDESSNQVQPALAVGDLNGDGCRDVAMGDRNFGLVVLAGTRCFRRLSGGQPRVPPRENPATTQSPSSADAIAADVTTPPETQLPVDVSPRRRMLALLFALMALIGLAGWLFWGLNGFGKSFWVWRGR</sequence>
<organism evidence="5 6">
    <name type="scientific">Thermomonas carbonis</name>
    <dbReference type="NCBI Taxonomy" id="1463158"/>
    <lineage>
        <taxon>Bacteria</taxon>
        <taxon>Pseudomonadati</taxon>
        <taxon>Pseudomonadota</taxon>
        <taxon>Gammaproteobacteria</taxon>
        <taxon>Lysobacterales</taxon>
        <taxon>Lysobacteraceae</taxon>
        <taxon>Thermomonas</taxon>
    </lineage>
</organism>
<keyword evidence="1" id="KW-0732">Signal</keyword>
<dbReference type="SUPFAM" id="SSF101898">
    <property type="entry name" value="NHL repeat"/>
    <property type="match status" value="1"/>
</dbReference>
<gene>
    <name evidence="5" type="ORF">H9L16_09500</name>
</gene>
<feature type="domain" description="Teneurin NHL" evidence="4">
    <location>
        <begin position="203"/>
        <end position="258"/>
    </location>
</feature>
<dbReference type="AlphaFoldDB" id="A0A7G9SM86"/>
<dbReference type="EMBL" id="CP060719">
    <property type="protein sequence ID" value="QNN68961.1"/>
    <property type="molecule type" value="Genomic_DNA"/>
</dbReference>
<evidence type="ECO:0000313" key="5">
    <source>
        <dbReference type="EMBL" id="QNN68961.1"/>
    </source>
</evidence>
<accession>A0A7G9SM86</accession>
<keyword evidence="3" id="KW-0812">Transmembrane</keyword>
<dbReference type="InterPro" id="IPR011042">
    <property type="entry name" value="6-blade_b-propeller_TolB-like"/>
</dbReference>
<reference evidence="5 6" key="1">
    <citation type="submission" date="2020-08" db="EMBL/GenBank/DDBJ databases">
        <title>Genome sequence of Thermomonas carbonis KCTC 42013T.</title>
        <authorList>
            <person name="Hyun D.-W."/>
            <person name="Bae J.-W."/>
        </authorList>
    </citation>
    <scope>NUCLEOTIDE SEQUENCE [LARGE SCALE GENOMIC DNA]</scope>
    <source>
        <strain evidence="5 6">KCTC 42013</strain>
    </source>
</reference>
<keyword evidence="6" id="KW-1185">Reference proteome</keyword>
<protein>
    <submittedName>
        <fullName evidence="5">VCBS repeat-containing protein</fullName>
    </submittedName>
</protein>
<dbReference type="Pfam" id="PF25021">
    <property type="entry name" value="TEN_NHL"/>
    <property type="match status" value="2"/>
</dbReference>
<dbReference type="InterPro" id="IPR028994">
    <property type="entry name" value="Integrin_alpha_N"/>
</dbReference>
<evidence type="ECO:0000313" key="6">
    <source>
        <dbReference type="Proteomes" id="UP000515804"/>
    </source>
</evidence>
<evidence type="ECO:0000259" key="4">
    <source>
        <dbReference type="Pfam" id="PF25021"/>
    </source>
</evidence>
<feature type="transmembrane region" description="Helical" evidence="3">
    <location>
        <begin position="813"/>
        <end position="837"/>
    </location>
</feature>
<dbReference type="Proteomes" id="UP000515804">
    <property type="component" value="Chromosome"/>
</dbReference>
<dbReference type="InterPro" id="IPR056822">
    <property type="entry name" value="TEN_NHL"/>
</dbReference>
<proteinExistence type="predicted"/>
<keyword evidence="3" id="KW-1133">Transmembrane helix</keyword>
<dbReference type="SUPFAM" id="SSF69318">
    <property type="entry name" value="Integrin alpha N-terminal domain"/>
    <property type="match status" value="2"/>
</dbReference>
<feature type="domain" description="Teneurin NHL" evidence="4">
    <location>
        <begin position="57"/>
        <end position="107"/>
    </location>
</feature>
<evidence type="ECO:0000256" key="2">
    <source>
        <dbReference type="SAM" id="MobiDB-lite"/>
    </source>
</evidence>
<dbReference type="KEGG" id="tcn:H9L16_09500"/>
<keyword evidence="3" id="KW-0472">Membrane</keyword>
<evidence type="ECO:0000256" key="3">
    <source>
        <dbReference type="SAM" id="Phobius"/>
    </source>
</evidence>
<dbReference type="Gene3D" id="2.130.10.130">
    <property type="entry name" value="Integrin alpha, N-terminal"/>
    <property type="match status" value="2"/>
</dbReference>
<dbReference type="Gene3D" id="2.120.10.30">
    <property type="entry name" value="TolB, C-terminal domain"/>
    <property type="match status" value="3"/>
</dbReference>
<feature type="region of interest" description="Disordered" evidence="2">
    <location>
        <begin position="768"/>
        <end position="804"/>
    </location>
</feature>
<name>A0A7G9SM86_9GAMM</name>
<dbReference type="InterPro" id="IPR013517">
    <property type="entry name" value="FG-GAP"/>
</dbReference>
<dbReference type="RefSeq" id="WP_187551484.1">
    <property type="nucleotide sequence ID" value="NZ_BMZL01000002.1"/>
</dbReference>
<dbReference type="PANTHER" id="PTHR46580">
    <property type="entry name" value="SENSOR KINASE-RELATED"/>
    <property type="match status" value="1"/>
</dbReference>
<dbReference type="PANTHER" id="PTHR46580:SF4">
    <property type="entry name" value="ATP_GTP-BINDING PROTEIN"/>
    <property type="match status" value="1"/>
</dbReference>